<protein>
    <submittedName>
        <fullName evidence="3">Retrotrans gag domain-containing protein</fullName>
    </submittedName>
</protein>
<comment type="caution">
    <text evidence="3">The sequence shown here is derived from an EMBL/GenBank/DDBJ whole genome shotgun (WGS) entry which is preliminary data.</text>
</comment>
<reference evidence="4" key="1">
    <citation type="submission" date="2024-07" db="EMBL/GenBank/DDBJ databases">
        <title>Two chromosome-level genome assemblies of Korean endemic species Abeliophyllum distichum and Forsythia ovata (Oleaceae).</title>
        <authorList>
            <person name="Jang H."/>
        </authorList>
    </citation>
    <scope>NUCLEOTIDE SEQUENCE [LARGE SCALE GENOMIC DNA]</scope>
</reference>
<evidence type="ECO:0000256" key="1">
    <source>
        <dbReference type="SAM" id="MobiDB-lite"/>
    </source>
</evidence>
<dbReference type="EMBL" id="JBFOLK010000001">
    <property type="protein sequence ID" value="KAL2543173.1"/>
    <property type="molecule type" value="Genomic_DNA"/>
</dbReference>
<accession>A0ABD1W2L2</accession>
<feature type="region of interest" description="Disordered" evidence="1">
    <location>
        <begin position="56"/>
        <end position="76"/>
    </location>
</feature>
<organism evidence="3 4">
    <name type="scientific">Abeliophyllum distichum</name>
    <dbReference type="NCBI Taxonomy" id="126358"/>
    <lineage>
        <taxon>Eukaryota</taxon>
        <taxon>Viridiplantae</taxon>
        <taxon>Streptophyta</taxon>
        <taxon>Embryophyta</taxon>
        <taxon>Tracheophyta</taxon>
        <taxon>Spermatophyta</taxon>
        <taxon>Magnoliopsida</taxon>
        <taxon>eudicotyledons</taxon>
        <taxon>Gunneridae</taxon>
        <taxon>Pentapetalae</taxon>
        <taxon>asterids</taxon>
        <taxon>lamiids</taxon>
        <taxon>Lamiales</taxon>
        <taxon>Oleaceae</taxon>
        <taxon>Forsythieae</taxon>
        <taxon>Abeliophyllum</taxon>
    </lineage>
</organism>
<name>A0ABD1W2L2_9LAMI</name>
<dbReference type="Pfam" id="PF03732">
    <property type="entry name" value="Retrotrans_gag"/>
    <property type="match status" value="1"/>
</dbReference>
<sequence length="234" mass="27558">MIGIFETLRRTIRWRDRFQCVETNQLLLPSCSIGWDGNLHSTNQCTAGTVSIAKPARKEEKTQKPVHSRPEDEKERLECYEDDDDENLLFTNYMKAMEVPTNFKMPLMDKYNERGDPTDHINIYKTKLQGHFPVVKCRNFHTTLTSDTNRWYNKLKPKSIRSWPQLKREFVNAFIGNRTMVAYIVQLHNIRQKEGETVKSYFKRFNNVINKIKIVTNDKVLDALVTGLHMRTPF</sequence>
<gene>
    <name evidence="3" type="ORF">Adt_04151</name>
</gene>
<evidence type="ECO:0000313" key="4">
    <source>
        <dbReference type="Proteomes" id="UP001604336"/>
    </source>
</evidence>
<dbReference type="InterPro" id="IPR005162">
    <property type="entry name" value="Retrotrans_gag_dom"/>
</dbReference>
<dbReference type="PANTHER" id="PTHR33223:SF10">
    <property type="entry name" value="AMINOTRANSFERASE-LIKE PLANT MOBILE DOMAIN-CONTAINING PROTEIN"/>
    <property type="match status" value="1"/>
</dbReference>
<evidence type="ECO:0000259" key="2">
    <source>
        <dbReference type="Pfam" id="PF03732"/>
    </source>
</evidence>
<evidence type="ECO:0000313" key="3">
    <source>
        <dbReference type="EMBL" id="KAL2543173.1"/>
    </source>
</evidence>
<dbReference type="AlphaFoldDB" id="A0ABD1W2L2"/>
<keyword evidence="4" id="KW-1185">Reference proteome</keyword>
<dbReference type="PANTHER" id="PTHR33223">
    <property type="entry name" value="CCHC-TYPE DOMAIN-CONTAINING PROTEIN"/>
    <property type="match status" value="1"/>
</dbReference>
<proteinExistence type="predicted"/>
<dbReference type="Proteomes" id="UP001604336">
    <property type="component" value="Unassembled WGS sequence"/>
</dbReference>
<feature type="domain" description="Retrotransposon gag" evidence="2">
    <location>
        <begin position="140"/>
        <end position="229"/>
    </location>
</feature>